<comment type="caution">
    <text evidence="9">The sequence shown here is derived from an EMBL/GenBank/DDBJ whole genome shotgun (WGS) entry which is preliminary data.</text>
</comment>
<evidence type="ECO:0000256" key="6">
    <source>
        <dbReference type="ARBA" id="ARBA00022989"/>
    </source>
</evidence>
<sequence>MALLALALVALHLRLDSDLPLMRMAQLLAGAEPAEFADALFVQGALPRLAMAALVGGALGLAGSLLQQLTQNALVSPMTMGVSSGAWLALVLAAIFAPEMARSEWLALGGAAVAAALVLSVTGARGLVGMQAPLAGMAVNLLFGSLAATAMLLANPYTEHLFLWGAGDLTQTSWDPALWLLPRLLPGVVIAALLIRPLSLLRLGAQAAGGRGMVLWPVAAAAALAALHLAAVSVTAVGMIGFIGLVAPNLARLLGARRAGAELASAALLGAVCLIGADVLALLLSKFVANIVPTGATAALTGAVALIWLLKRKLGAEDHATHSLPAGAARVGPLRGLVLMVSVLALVFAALFIGVTESGWAISFHDPLVLSLRWPRVLASACAGASMALAGTILQRLIRNPLASPDILGMSAGAVAALVGVALLTGGSIHAARLPVALAGCGGALALLLWFGRRHSHAPAALALIGIALGAGLDAVVRVSMAGGTSETFAILGWMSGSTYRIDASRALGLLGCLAVGLALAAAAVRPLTLLGAGDGLAMGRGLALAPARRGLMVLAAGLTAAVTAFMGPVSFVGLVGPHLAVLLGARRMQDQLIVAPVAGAALMLLSDWLGRTLLYPTQLPAGSVAAILGGSYFLLLLARRKA</sequence>
<dbReference type="EMBL" id="BSPP01000004">
    <property type="protein sequence ID" value="GLS85956.1"/>
    <property type="molecule type" value="Genomic_DNA"/>
</dbReference>
<dbReference type="GO" id="GO:0033214">
    <property type="term" value="P:siderophore-iron import into cell"/>
    <property type="evidence" value="ECO:0007669"/>
    <property type="project" value="TreeGrafter"/>
</dbReference>
<dbReference type="Gene3D" id="1.10.3470.10">
    <property type="entry name" value="ABC transporter involved in vitamin B12 uptake, BtuC"/>
    <property type="match status" value="2"/>
</dbReference>
<evidence type="ECO:0000256" key="2">
    <source>
        <dbReference type="ARBA" id="ARBA00007935"/>
    </source>
</evidence>
<evidence type="ECO:0000256" key="7">
    <source>
        <dbReference type="ARBA" id="ARBA00023136"/>
    </source>
</evidence>
<keyword evidence="5 8" id="KW-0812">Transmembrane</keyword>
<feature type="transmembrane region" description="Helical" evidence="8">
    <location>
        <begin position="553"/>
        <end position="586"/>
    </location>
</feature>
<evidence type="ECO:0000256" key="8">
    <source>
        <dbReference type="SAM" id="Phobius"/>
    </source>
</evidence>
<keyword evidence="10" id="KW-1185">Reference proteome</keyword>
<keyword evidence="4" id="KW-1003">Cell membrane</keyword>
<proteinExistence type="inferred from homology"/>
<feature type="transmembrane region" description="Helical" evidence="8">
    <location>
        <begin position="215"/>
        <end position="243"/>
    </location>
</feature>
<feature type="transmembrane region" description="Helical" evidence="8">
    <location>
        <begin position="377"/>
        <end position="395"/>
    </location>
</feature>
<feature type="transmembrane region" description="Helical" evidence="8">
    <location>
        <begin position="291"/>
        <end position="310"/>
    </location>
</feature>
<name>A0AA37X2A2_9RHOB</name>
<dbReference type="SUPFAM" id="SSF81345">
    <property type="entry name" value="ABC transporter involved in vitamin B12 uptake, BtuC"/>
    <property type="match status" value="2"/>
</dbReference>
<comment type="similarity">
    <text evidence="2">Belongs to the binding-protein-dependent transport system permease family. FecCD subfamily.</text>
</comment>
<dbReference type="AlphaFoldDB" id="A0AA37X2A2"/>
<dbReference type="InterPro" id="IPR037294">
    <property type="entry name" value="ABC_BtuC-like"/>
</dbReference>
<evidence type="ECO:0000256" key="4">
    <source>
        <dbReference type="ARBA" id="ARBA00022475"/>
    </source>
</evidence>
<feature type="transmembrane region" description="Helical" evidence="8">
    <location>
        <begin position="47"/>
        <end position="66"/>
    </location>
</feature>
<evidence type="ECO:0000313" key="10">
    <source>
        <dbReference type="Proteomes" id="UP001157355"/>
    </source>
</evidence>
<evidence type="ECO:0000256" key="1">
    <source>
        <dbReference type="ARBA" id="ARBA00004651"/>
    </source>
</evidence>
<feature type="transmembrane region" description="Helical" evidence="8">
    <location>
        <begin position="622"/>
        <end position="639"/>
    </location>
</feature>
<dbReference type="InterPro" id="IPR000522">
    <property type="entry name" value="ABC_transptr_permease_BtuC"/>
</dbReference>
<comment type="subcellular location">
    <subcellularLocation>
        <location evidence="1">Cell membrane</location>
        <topology evidence="1">Multi-pass membrane protein</topology>
    </subcellularLocation>
</comment>
<dbReference type="GO" id="GO:0022857">
    <property type="term" value="F:transmembrane transporter activity"/>
    <property type="evidence" value="ECO:0007669"/>
    <property type="project" value="InterPro"/>
</dbReference>
<evidence type="ECO:0000313" key="9">
    <source>
        <dbReference type="EMBL" id="GLS85956.1"/>
    </source>
</evidence>
<dbReference type="PANTHER" id="PTHR30472:SF37">
    <property type="entry name" value="FE(3+) DICITRATE TRANSPORT SYSTEM PERMEASE PROTEIN FECD-RELATED"/>
    <property type="match status" value="1"/>
</dbReference>
<dbReference type="Proteomes" id="UP001157355">
    <property type="component" value="Unassembled WGS sequence"/>
</dbReference>
<dbReference type="PANTHER" id="PTHR30472">
    <property type="entry name" value="FERRIC ENTEROBACTIN TRANSPORT SYSTEM PERMEASE PROTEIN"/>
    <property type="match status" value="1"/>
</dbReference>
<evidence type="ECO:0000256" key="5">
    <source>
        <dbReference type="ARBA" id="ARBA00022692"/>
    </source>
</evidence>
<feature type="transmembrane region" description="Helical" evidence="8">
    <location>
        <begin position="337"/>
        <end position="356"/>
    </location>
</feature>
<keyword evidence="3" id="KW-0813">Transport</keyword>
<feature type="transmembrane region" description="Helical" evidence="8">
    <location>
        <begin position="134"/>
        <end position="157"/>
    </location>
</feature>
<dbReference type="GO" id="GO:0005886">
    <property type="term" value="C:plasma membrane"/>
    <property type="evidence" value="ECO:0007669"/>
    <property type="project" value="UniProtKB-SubCell"/>
</dbReference>
<feature type="transmembrane region" description="Helical" evidence="8">
    <location>
        <begin position="458"/>
        <end position="477"/>
    </location>
</feature>
<dbReference type="Pfam" id="PF01032">
    <property type="entry name" value="FecCD"/>
    <property type="match status" value="2"/>
</dbReference>
<organism evidence="9 10">
    <name type="scientific">Cypionkella aquatica</name>
    <dbReference type="NCBI Taxonomy" id="1756042"/>
    <lineage>
        <taxon>Bacteria</taxon>
        <taxon>Pseudomonadati</taxon>
        <taxon>Pseudomonadota</taxon>
        <taxon>Alphaproteobacteria</taxon>
        <taxon>Rhodobacterales</taxon>
        <taxon>Paracoccaceae</taxon>
        <taxon>Cypionkella</taxon>
    </lineage>
</organism>
<accession>A0AA37X2A2</accession>
<protein>
    <submittedName>
        <fullName evidence="9">Fe3+-hydroxamate ABC transporter permease FhuB</fullName>
    </submittedName>
</protein>
<dbReference type="CDD" id="cd06550">
    <property type="entry name" value="TM_ABC_iron-siderophores_like"/>
    <property type="match status" value="2"/>
</dbReference>
<feature type="transmembrane region" description="Helical" evidence="8">
    <location>
        <begin position="177"/>
        <end position="195"/>
    </location>
</feature>
<dbReference type="NCBIfam" id="NF007866">
    <property type="entry name" value="PRK10577.1-2"/>
    <property type="match status" value="1"/>
</dbReference>
<feature type="transmembrane region" description="Helical" evidence="8">
    <location>
        <begin position="263"/>
        <end position="284"/>
    </location>
</feature>
<keyword evidence="7 8" id="KW-0472">Membrane</keyword>
<feature type="transmembrane region" description="Helical" evidence="8">
    <location>
        <begin position="103"/>
        <end position="122"/>
    </location>
</feature>
<gene>
    <name evidence="9" type="ORF">GCM10010873_09300</name>
</gene>
<feature type="transmembrane region" description="Helical" evidence="8">
    <location>
        <begin position="78"/>
        <end position="97"/>
    </location>
</feature>
<keyword evidence="6 8" id="KW-1133">Transmembrane helix</keyword>
<evidence type="ECO:0000256" key="3">
    <source>
        <dbReference type="ARBA" id="ARBA00022448"/>
    </source>
</evidence>
<feature type="transmembrane region" description="Helical" evidence="8">
    <location>
        <begin position="434"/>
        <end position="452"/>
    </location>
</feature>
<feature type="transmembrane region" description="Helical" evidence="8">
    <location>
        <begin position="407"/>
        <end position="427"/>
    </location>
</feature>
<feature type="transmembrane region" description="Helical" evidence="8">
    <location>
        <begin position="508"/>
        <end position="533"/>
    </location>
</feature>
<reference evidence="9 10" key="1">
    <citation type="journal article" date="2014" name="Int. J. Syst. Evol. Microbiol.">
        <title>Complete genome sequence of Corynebacterium casei LMG S-19264T (=DSM 44701T), isolated from a smear-ripened cheese.</title>
        <authorList>
            <consortium name="US DOE Joint Genome Institute (JGI-PGF)"/>
            <person name="Walter F."/>
            <person name="Albersmeier A."/>
            <person name="Kalinowski J."/>
            <person name="Ruckert C."/>
        </authorList>
    </citation>
    <scope>NUCLEOTIDE SEQUENCE [LARGE SCALE GENOMIC DNA]</scope>
    <source>
        <strain evidence="9 10">NBRC 111766</strain>
    </source>
</reference>